<reference evidence="14 15" key="1">
    <citation type="submission" date="2017-02" db="EMBL/GenBank/DDBJ databases">
        <title>Whole genome shotgun sequence of Pantoea agglomerans strain AS1 isolated from a cycad, Zamia floridana in Central Florida, USA.</title>
        <authorList>
            <person name="Lata P."/>
            <person name="Govindarajan S."/>
            <person name="Qi F."/>
            <person name="Li J.-L."/>
            <person name="Maurya S.K."/>
            <person name="Sahoo M.K."/>
        </authorList>
    </citation>
    <scope>NUCLEOTIDE SEQUENCE [LARGE SCALE GENOMIC DNA]</scope>
    <source>
        <strain evidence="14 15">AS1</strain>
    </source>
</reference>
<dbReference type="PANTHER" id="PTHR38762:SF1">
    <property type="entry name" value="CRYPTIC OUTER MEMBRANE PORIN BGLH-RELATED"/>
    <property type="match status" value="1"/>
</dbReference>
<dbReference type="PANTHER" id="PTHR38762">
    <property type="entry name" value="CRYPTIC OUTER MEMBRANE PORIN BGLH-RELATED"/>
    <property type="match status" value="1"/>
</dbReference>
<evidence type="ECO:0000256" key="10">
    <source>
        <dbReference type="ARBA" id="ARBA00023136"/>
    </source>
</evidence>
<dbReference type="OrthoDB" id="106611at2"/>
<evidence type="ECO:0000256" key="2">
    <source>
        <dbReference type="ARBA" id="ARBA00007055"/>
    </source>
</evidence>
<evidence type="ECO:0000313" key="15">
    <source>
        <dbReference type="Proteomes" id="UP000192769"/>
    </source>
</evidence>
<dbReference type="GO" id="GO:0046930">
    <property type="term" value="C:pore complex"/>
    <property type="evidence" value="ECO:0007669"/>
    <property type="project" value="UniProtKB-KW"/>
</dbReference>
<accession>A0A1V9DHS2</accession>
<keyword evidence="5 13" id="KW-0762">Sugar transport</keyword>
<name>A0A1V9DHS2_9GAMM</name>
<proteinExistence type="evidence at transcript level"/>
<feature type="site" description="Greasy slide, important in sugar transport" evidence="13">
    <location>
        <position position="30"/>
    </location>
</feature>
<dbReference type="FunFam" id="2.40.170.10:FF:000001">
    <property type="entry name" value="Maltoporin"/>
    <property type="match status" value="1"/>
</dbReference>
<comment type="catalytic activity">
    <reaction evidence="12 13">
        <text>beta-maltose(in) = beta-maltose(out)</text>
        <dbReference type="Rhea" id="RHEA:29731"/>
        <dbReference type="ChEBI" id="CHEBI:18147"/>
    </reaction>
</comment>
<dbReference type="GO" id="GO:0009279">
    <property type="term" value="C:cell outer membrane"/>
    <property type="evidence" value="ECO:0007669"/>
    <property type="project" value="UniProtKB-SubCell"/>
</dbReference>
<evidence type="ECO:0000256" key="9">
    <source>
        <dbReference type="ARBA" id="ARBA00023114"/>
    </source>
</evidence>
<dbReference type="Pfam" id="PF02264">
    <property type="entry name" value="LamB"/>
    <property type="match status" value="1"/>
</dbReference>
<dbReference type="InterPro" id="IPR003192">
    <property type="entry name" value="Porin_LamB"/>
</dbReference>
<evidence type="ECO:0000256" key="5">
    <source>
        <dbReference type="ARBA" id="ARBA00022597"/>
    </source>
</evidence>
<dbReference type="GO" id="GO:0006811">
    <property type="term" value="P:monoatomic ion transport"/>
    <property type="evidence" value="ECO:0007669"/>
    <property type="project" value="UniProtKB-KW"/>
</dbReference>
<evidence type="ECO:0000256" key="3">
    <source>
        <dbReference type="ARBA" id="ARBA00022448"/>
    </source>
</evidence>
<keyword evidence="4 13" id="KW-1134">Transmembrane beta strand</keyword>
<gene>
    <name evidence="13 14" type="primary">lamB</name>
    <name evidence="14" type="ORF">B2J69_12455</name>
</gene>
<dbReference type="InterPro" id="IPR036998">
    <property type="entry name" value="Porin_LamB_sf"/>
</dbReference>
<comment type="induction">
    <text evidence="13">By maltose.</text>
</comment>
<feature type="site" description="Greasy slide, important in sugar transport" evidence="13">
    <location>
        <position position="98"/>
    </location>
</feature>
<dbReference type="SUPFAM" id="SSF56935">
    <property type="entry name" value="Porins"/>
    <property type="match status" value="1"/>
</dbReference>
<dbReference type="CDD" id="cd01346">
    <property type="entry name" value="Maltoporin-like"/>
    <property type="match status" value="1"/>
</dbReference>
<feature type="site" description="Greasy slide, important in sugar transport" evidence="13">
    <location>
        <position position="251"/>
    </location>
</feature>
<dbReference type="Proteomes" id="UP000192769">
    <property type="component" value="Unassembled WGS sequence"/>
</dbReference>
<evidence type="ECO:0000256" key="1">
    <source>
        <dbReference type="ARBA" id="ARBA00004571"/>
    </source>
</evidence>
<dbReference type="InterPro" id="IPR023738">
    <property type="entry name" value="Maltoporin"/>
</dbReference>
<feature type="signal peptide" evidence="13">
    <location>
        <begin position="1"/>
        <end position="24"/>
    </location>
</feature>
<feature type="site" description="Greasy slide, important in sugar transport" evidence="13">
    <location>
        <position position="371"/>
    </location>
</feature>
<keyword evidence="3 13" id="KW-0813">Transport</keyword>
<comment type="caution">
    <text evidence="14">The sequence shown here is derived from an EMBL/GenBank/DDBJ whole genome shotgun (WGS) entry which is preliminary data.</text>
</comment>
<dbReference type="Gene3D" id="2.40.170.10">
    <property type="entry name" value="Porin, LamB type"/>
    <property type="match status" value="1"/>
</dbReference>
<dbReference type="GO" id="GO:0042958">
    <property type="term" value="F:maltodextrin transmembrane transporter activity"/>
    <property type="evidence" value="ECO:0007669"/>
    <property type="project" value="InterPro"/>
</dbReference>
<keyword evidence="7 13" id="KW-0732">Signal</keyword>
<evidence type="ECO:0000256" key="6">
    <source>
        <dbReference type="ARBA" id="ARBA00022692"/>
    </source>
</evidence>
<protein>
    <recommendedName>
        <fullName evidence="13">Maltoporin</fullName>
    </recommendedName>
    <alternativeName>
        <fullName evidence="13">Maltose-inducible porin</fullName>
    </alternativeName>
</protein>
<dbReference type="HAMAP" id="MF_01301">
    <property type="entry name" value="LamB"/>
    <property type="match status" value="1"/>
</dbReference>
<keyword evidence="15" id="KW-1185">Reference proteome</keyword>
<keyword evidence="10 13" id="KW-0472">Membrane</keyword>
<evidence type="ECO:0000256" key="12">
    <source>
        <dbReference type="ARBA" id="ARBA00050956"/>
    </source>
</evidence>
<organism evidence="14 15">
    <name type="scientific">Pantoea latae</name>
    <dbReference type="NCBI Taxonomy" id="1964541"/>
    <lineage>
        <taxon>Bacteria</taxon>
        <taxon>Pseudomonadati</taxon>
        <taxon>Pseudomonadota</taxon>
        <taxon>Gammaproteobacteria</taxon>
        <taxon>Enterobacterales</taxon>
        <taxon>Erwiniaceae</taxon>
        <taxon>Pantoea</taxon>
    </lineage>
</organism>
<evidence type="ECO:0000256" key="7">
    <source>
        <dbReference type="ARBA" id="ARBA00022729"/>
    </source>
</evidence>
<evidence type="ECO:0000256" key="4">
    <source>
        <dbReference type="ARBA" id="ARBA00022452"/>
    </source>
</evidence>
<keyword evidence="8 13" id="KW-0406">Ion transport</keyword>
<dbReference type="AlphaFoldDB" id="A0A1V9DHS2"/>
<evidence type="ECO:0000256" key="8">
    <source>
        <dbReference type="ARBA" id="ARBA00023065"/>
    </source>
</evidence>
<dbReference type="RefSeq" id="WP_081139606.1">
    <property type="nucleotide sequence ID" value="NZ_MWUE01000017.1"/>
</dbReference>
<comment type="similarity">
    <text evidence="2 13">Belongs to the porin LamB (TC 1.B.3) family.</text>
</comment>
<evidence type="ECO:0000313" key="14">
    <source>
        <dbReference type="EMBL" id="OQP33353.1"/>
    </source>
</evidence>
<dbReference type="InterPro" id="IPR050286">
    <property type="entry name" value="G_neg_Bact_CarbUptk_Porin"/>
</dbReference>
<keyword evidence="11 13" id="KW-0998">Cell outer membrane</keyword>
<evidence type="ECO:0000256" key="11">
    <source>
        <dbReference type="ARBA" id="ARBA00023237"/>
    </source>
</evidence>
<sequence length="433" mass="48159" precursor="true">MLTLRKLPVAIAIAAGTLSAPSMAVDFTGYARSGIGWTGSGGEQQCFQATGAQSKYRLGNECETYAELKLGQEVWKEGDKSFYFDTNVAYSVAQQNDWEATSPAFREANVKGKNLIDALPGSTIWAGKRFYQRHDVHMIDFYYWDISGPGAGLEDVDLGFGKLSFAATRSSEAGGSYTFSSDRIRDYATSTANDVFDVRLAGLETNPDGVLELGVDYGRANARDDYRIEDGASRDGWMFTAEHTQSMLKGYNKFVLQYATDALTSQGKGLPQGTNINNNGKMYRVLDHGAISLADRWDLMYVAMYQNTDLDNNRGTEWYTVGVRPMYKWTPIMSTLLEVGYDNVKSQQVSERNGQYKITLAQQWQAGDSIWSRPALRLFATYAKWDEKWGYSKDASGDLTSLAAADSTGNGLFTSSRGDNDEWSFGAQMEIWW</sequence>
<feature type="site" description="Greasy slide, important in sugar transport" evidence="13">
    <location>
        <position position="65"/>
    </location>
</feature>
<feature type="site" description="Important in sugar transport" evidence="13">
    <location>
        <position position="142"/>
    </location>
</feature>
<comment type="subunit">
    <text evidence="13">Homotrimer formed of three 18-stranded antiparallel beta-barrels, containing three independent channels.</text>
</comment>
<evidence type="ECO:0000256" key="13">
    <source>
        <dbReference type="HAMAP-Rule" id="MF_01301"/>
    </source>
</evidence>
<comment type="subcellular location">
    <subcellularLocation>
        <location evidence="1 13">Cell outer membrane</location>
        <topology evidence="1 13">Multi-pass membrane protein</topology>
    </subcellularLocation>
</comment>
<feature type="site" description="Greasy slide, important in sugar transport" evidence="13">
    <location>
        <position position="432"/>
    </location>
</feature>
<keyword evidence="9 13" id="KW-0626">Porin</keyword>
<dbReference type="EMBL" id="MWUE01000017">
    <property type="protein sequence ID" value="OQP33353.1"/>
    <property type="molecule type" value="Genomic_DNA"/>
</dbReference>
<comment type="function">
    <text evidence="13">Involved in the transport of maltose and maltodextrins.</text>
</comment>
<dbReference type="GO" id="GO:0015481">
    <property type="term" value="F:maltose transporting porin activity"/>
    <property type="evidence" value="ECO:0007669"/>
    <property type="project" value="InterPro"/>
</dbReference>
<keyword evidence="6 13" id="KW-0812">Transmembrane</keyword>
<dbReference type="NCBIfam" id="NF006860">
    <property type="entry name" value="PRK09360.1"/>
    <property type="match status" value="1"/>
</dbReference>
<feature type="chain" id="PRO_5010751087" description="Maltoporin" evidence="13">
    <location>
        <begin position="25"/>
        <end position="433"/>
    </location>
</feature>